<evidence type="ECO:0000256" key="11">
    <source>
        <dbReference type="NCBIfam" id="TIGR00260"/>
    </source>
</evidence>
<comment type="caution">
    <text evidence="15">The sequence shown here is derived from an EMBL/GenBank/DDBJ whole genome shotgun (WGS) entry which is preliminary data.</text>
</comment>
<evidence type="ECO:0000313" key="16">
    <source>
        <dbReference type="Proteomes" id="UP000558192"/>
    </source>
</evidence>
<accession>A0A7X6BHY6</accession>
<evidence type="ECO:0000256" key="12">
    <source>
        <dbReference type="PIRSR" id="PIRSR604450-51"/>
    </source>
</evidence>
<sequence>MMFVSTRGGTPPVTLSQALRLGAAPGGGLFMPSEIPRHESTRFAAGRPLAQFAADWLRPFFDGDPLAADLDAICAEAFTFPVPLVAALGGDSSLRALELFHGPTGAFKDFGARFLLACFDRLAGDEPLTVLAATSGDTGGAVGCAAEGRRSARAVILYPKDRVSPFQERQLTCWGDNVAAVEVDGDFDACQAMVKAAFADPRLSASHRLTSANSINLGRLLPQVAYCAHAAFEAAALNTGNRPGFIIPSGNLGHGFALLLARAMGAPVGPVVLATNANRTLLDWCQTGRYQPRPSVATLANAMDVGNPSNFERVAALGDGAAEVAVELAHDEAIRHRIAADYRDSGYVWCPHSAIAAEAWRRLAGPARDERLWVAAATAHPFKFAEIVEPLIGRALEPSSALAAIAGRPTARQRIAPHLADLAALLEQQRVAA</sequence>
<dbReference type="Gene3D" id="3.40.50.1100">
    <property type="match status" value="2"/>
</dbReference>
<feature type="modified residue" description="N6-(pyridoxal phosphate)lysine" evidence="12">
    <location>
        <position position="108"/>
    </location>
</feature>
<keyword evidence="7" id="KW-0791">Threonine biosynthesis</keyword>
<evidence type="ECO:0000259" key="14">
    <source>
        <dbReference type="Pfam" id="PF14821"/>
    </source>
</evidence>
<dbReference type="PANTHER" id="PTHR42690:SF1">
    <property type="entry name" value="THREONINE SYNTHASE-LIKE 2"/>
    <property type="match status" value="1"/>
</dbReference>
<reference evidence="15 16" key="1">
    <citation type="submission" date="2020-03" db="EMBL/GenBank/DDBJ databases">
        <title>Genomic Encyclopedia of Type Strains, Phase IV (KMG-IV): sequencing the most valuable type-strain genomes for metagenomic binning, comparative biology and taxonomic classification.</title>
        <authorList>
            <person name="Goeker M."/>
        </authorList>
    </citation>
    <scope>NUCLEOTIDE SEQUENCE [LARGE SCALE GENOMIC DNA]</scope>
    <source>
        <strain evidence="15 16">DSM 16846</strain>
    </source>
</reference>
<dbReference type="GO" id="GO:0004795">
    <property type="term" value="F:threonine synthase activity"/>
    <property type="evidence" value="ECO:0007669"/>
    <property type="project" value="UniProtKB-UniRule"/>
</dbReference>
<dbReference type="EC" id="4.2.3.1" evidence="4 11"/>
<dbReference type="InterPro" id="IPR037158">
    <property type="entry name" value="Thr_synth_N_sf"/>
</dbReference>
<dbReference type="RefSeq" id="WP_209022849.1">
    <property type="nucleotide sequence ID" value="NZ_JAATJC010000001.1"/>
</dbReference>
<dbReference type="GO" id="GO:0009088">
    <property type="term" value="P:threonine biosynthetic process"/>
    <property type="evidence" value="ECO:0007669"/>
    <property type="project" value="UniProtKB-UniRule"/>
</dbReference>
<dbReference type="PANTHER" id="PTHR42690">
    <property type="entry name" value="THREONINE SYNTHASE FAMILY MEMBER"/>
    <property type="match status" value="1"/>
</dbReference>
<dbReference type="GO" id="GO:0030170">
    <property type="term" value="F:pyridoxal phosphate binding"/>
    <property type="evidence" value="ECO:0007669"/>
    <property type="project" value="InterPro"/>
</dbReference>
<keyword evidence="9 15" id="KW-0456">Lyase</keyword>
<dbReference type="InterPro" id="IPR029144">
    <property type="entry name" value="Thr_synth_N"/>
</dbReference>
<evidence type="ECO:0000313" key="15">
    <source>
        <dbReference type="EMBL" id="NJC06606.1"/>
    </source>
</evidence>
<dbReference type="Proteomes" id="UP000558192">
    <property type="component" value="Unassembled WGS sequence"/>
</dbReference>
<keyword evidence="8 12" id="KW-0663">Pyridoxal phosphate</keyword>
<dbReference type="AlphaFoldDB" id="A0A7X6BHY6"/>
<keyword evidence="6" id="KW-0028">Amino-acid biosynthesis</keyword>
<evidence type="ECO:0000256" key="6">
    <source>
        <dbReference type="ARBA" id="ARBA00022605"/>
    </source>
</evidence>
<gene>
    <name evidence="15" type="ORF">GGQ97_002399</name>
</gene>
<dbReference type="Gene3D" id="3.90.1380.10">
    <property type="entry name" value="Threonine synthase, N-terminal domain"/>
    <property type="match status" value="1"/>
</dbReference>
<evidence type="ECO:0000256" key="7">
    <source>
        <dbReference type="ARBA" id="ARBA00022697"/>
    </source>
</evidence>
<comment type="similarity">
    <text evidence="3">Belongs to the threonine synthase family.</text>
</comment>
<dbReference type="InterPro" id="IPR051166">
    <property type="entry name" value="Threonine_Synthase"/>
</dbReference>
<evidence type="ECO:0000256" key="10">
    <source>
        <dbReference type="ARBA" id="ARBA00049144"/>
    </source>
</evidence>
<comment type="pathway">
    <text evidence="2">Amino-acid biosynthesis; L-threonine biosynthesis; L-threonine from L-aspartate: step 5/5.</text>
</comment>
<dbReference type="NCBIfam" id="TIGR00260">
    <property type="entry name" value="thrC"/>
    <property type="match status" value="1"/>
</dbReference>
<proteinExistence type="inferred from homology"/>
<name>A0A7X6BHY6_9SPHN</name>
<comment type="cofactor">
    <cofactor evidence="1 12">
        <name>pyridoxal 5'-phosphate</name>
        <dbReference type="ChEBI" id="CHEBI:597326"/>
    </cofactor>
</comment>
<dbReference type="SUPFAM" id="SSF53686">
    <property type="entry name" value="Tryptophan synthase beta subunit-like PLP-dependent enzymes"/>
    <property type="match status" value="1"/>
</dbReference>
<dbReference type="Pfam" id="PF00291">
    <property type="entry name" value="PALP"/>
    <property type="match status" value="1"/>
</dbReference>
<evidence type="ECO:0000256" key="4">
    <source>
        <dbReference type="ARBA" id="ARBA00013028"/>
    </source>
</evidence>
<feature type="domain" description="Threonine synthase N-terminal" evidence="14">
    <location>
        <begin position="3"/>
        <end position="78"/>
    </location>
</feature>
<dbReference type="UniPathway" id="UPA00050">
    <property type="reaction ID" value="UER00065"/>
</dbReference>
<evidence type="ECO:0000256" key="2">
    <source>
        <dbReference type="ARBA" id="ARBA00004979"/>
    </source>
</evidence>
<dbReference type="PROSITE" id="PS00165">
    <property type="entry name" value="DEHYDRATASE_SER_THR"/>
    <property type="match status" value="1"/>
</dbReference>
<evidence type="ECO:0000256" key="3">
    <source>
        <dbReference type="ARBA" id="ARBA00005517"/>
    </source>
</evidence>
<dbReference type="Pfam" id="PF14821">
    <property type="entry name" value="Thr_synth_N"/>
    <property type="match status" value="1"/>
</dbReference>
<evidence type="ECO:0000256" key="9">
    <source>
        <dbReference type="ARBA" id="ARBA00023239"/>
    </source>
</evidence>
<comment type="catalytic activity">
    <reaction evidence="10">
        <text>O-phospho-L-homoserine + H2O = L-threonine + phosphate</text>
        <dbReference type="Rhea" id="RHEA:10840"/>
        <dbReference type="ChEBI" id="CHEBI:15377"/>
        <dbReference type="ChEBI" id="CHEBI:43474"/>
        <dbReference type="ChEBI" id="CHEBI:57590"/>
        <dbReference type="ChEBI" id="CHEBI:57926"/>
        <dbReference type="EC" id="4.2.3.1"/>
    </reaction>
</comment>
<evidence type="ECO:0000256" key="8">
    <source>
        <dbReference type="ARBA" id="ARBA00022898"/>
    </source>
</evidence>
<dbReference type="InterPro" id="IPR001926">
    <property type="entry name" value="TrpB-like_PALP"/>
</dbReference>
<dbReference type="InterPro" id="IPR004450">
    <property type="entry name" value="Thr_synthase-like"/>
</dbReference>
<feature type="domain" description="Tryptophan synthase beta chain-like PALP" evidence="13">
    <location>
        <begin position="97"/>
        <end position="370"/>
    </location>
</feature>
<dbReference type="InterPro" id="IPR000634">
    <property type="entry name" value="Ser/Thr_deHydtase_PyrdxlP-BS"/>
</dbReference>
<keyword evidence="16" id="KW-1185">Reference proteome</keyword>
<evidence type="ECO:0000259" key="13">
    <source>
        <dbReference type="Pfam" id="PF00291"/>
    </source>
</evidence>
<organism evidence="15 16">
    <name type="scientific">Sphingomonas kaistensis</name>
    <dbReference type="NCBI Taxonomy" id="298708"/>
    <lineage>
        <taxon>Bacteria</taxon>
        <taxon>Pseudomonadati</taxon>
        <taxon>Pseudomonadota</taxon>
        <taxon>Alphaproteobacteria</taxon>
        <taxon>Sphingomonadales</taxon>
        <taxon>Sphingomonadaceae</taxon>
        <taxon>Sphingomonas</taxon>
    </lineage>
</organism>
<dbReference type="EMBL" id="JAATJC010000001">
    <property type="protein sequence ID" value="NJC06606.1"/>
    <property type="molecule type" value="Genomic_DNA"/>
</dbReference>
<evidence type="ECO:0000256" key="1">
    <source>
        <dbReference type="ARBA" id="ARBA00001933"/>
    </source>
</evidence>
<protein>
    <recommendedName>
        <fullName evidence="5 11">Threonine synthase</fullName>
        <ecNumber evidence="4 11">4.2.3.1</ecNumber>
    </recommendedName>
</protein>
<evidence type="ECO:0000256" key="5">
    <source>
        <dbReference type="ARBA" id="ARBA00018679"/>
    </source>
</evidence>
<dbReference type="InterPro" id="IPR036052">
    <property type="entry name" value="TrpB-like_PALP_sf"/>
</dbReference>